<dbReference type="CDD" id="cd08513">
    <property type="entry name" value="PBP2_thermophilic_Hb8_like"/>
    <property type="match status" value="1"/>
</dbReference>
<comment type="caution">
    <text evidence="7">The sequence shown here is derived from an EMBL/GenBank/DDBJ whole genome shotgun (WGS) entry which is preliminary data.</text>
</comment>
<dbReference type="InterPro" id="IPR000914">
    <property type="entry name" value="SBP_5_dom"/>
</dbReference>
<dbReference type="Proteomes" id="UP001500689">
    <property type="component" value="Unassembled WGS sequence"/>
</dbReference>
<dbReference type="InterPro" id="IPR030678">
    <property type="entry name" value="Peptide/Ni-bd"/>
</dbReference>
<keyword evidence="4 5" id="KW-0732">Signal</keyword>
<evidence type="ECO:0000256" key="5">
    <source>
        <dbReference type="SAM" id="SignalP"/>
    </source>
</evidence>
<feature type="signal peptide" evidence="5">
    <location>
        <begin position="1"/>
        <end position="26"/>
    </location>
</feature>
<evidence type="ECO:0000256" key="3">
    <source>
        <dbReference type="ARBA" id="ARBA00022448"/>
    </source>
</evidence>
<reference evidence="8" key="1">
    <citation type="journal article" date="2019" name="Int. J. Syst. Evol. Microbiol.">
        <title>The Global Catalogue of Microorganisms (GCM) 10K type strain sequencing project: providing services to taxonomists for standard genome sequencing and annotation.</title>
        <authorList>
            <consortium name="The Broad Institute Genomics Platform"/>
            <consortium name="The Broad Institute Genome Sequencing Center for Infectious Disease"/>
            <person name="Wu L."/>
            <person name="Ma J."/>
        </authorList>
    </citation>
    <scope>NUCLEOTIDE SEQUENCE [LARGE SCALE GENOMIC DNA]</scope>
    <source>
        <strain evidence="8">JCM 16898</strain>
    </source>
</reference>
<evidence type="ECO:0000256" key="4">
    <source>
        <dbReference type="ARBA" id="ARBA00022729"/>
    </source>
</evidence>
<name>A0ABP6YME9_9PSEU</name>
<evidence type="ECO:0000259" key="6">
    <source>
        <dbReference type="Pfam" id="PF00496"/>
    </source>
</evidence>
<comment type="similarity">
    <text evidence="2">Belongs to the bacterial solute-binding protein 5 family.</text>
</comment>
<evidence type="ECO:0000313" key="7">
    <source>
        <dbReference type="EMBL" id="GAA3586600.1"/>
    </source>
</evidence>
<evidence type="ECO:0000256" key="2">
    <source>
        <dbReference type="ARBA" id="ARBA00005695"/>
    </source>
</evidence>
<dbReference type="InterPro" id="IPR039424">
    <property type="entry name" value="SBP_5"/>
</dbReference>
<evidence type="ECO:0000256" key="1">
    <source>
        <dbReference type="ARBA" id="ARBA00004196"/>
    </source>
</evidence>
<dbReference type="Gene3D" id="3.40.190.10">
    <property type="entry name" value="Periplasmic binding protein-like II"/>
    <property type="match status" value="1"/>
</dbReference>
<organism evidence="7 8">
    <name type="scientific">Amycolatopsis ultiminotia</name>
    <dbReference type="NCBI Taxonomy" id="543629"/>
    <lineage>
        <taxon>Bacteria</taxon>
        <taxon>Bacillati</taxon>
        <taxon>Actinomycetota</taxon>
        <taxon>Actinomycetes</taxon>
        <taxon>Pseudonocardiales</taxon>
        <taxon>Pseudonocardiaceae</taxon>
        <taxon>Amycolatopsis</taxon>
    </lineage>
</organism>
<dbReference type="PANTHER" id="PTHR30290">
    <property type="entry name" value="PERIPLASMIC BINDING COMPONENT OF ABC TRANSPORTER"/>
    <property type="match status" value="1"/>
</dbReference>
<comment type="subcellular location">
    <subcellularLocation>
        <location evidence="1">Cell envelope</location>
    </subcellularLocation>
</comment>
<keyword evidence="3" id="KW-0813">Transport</keyword>
<dbReference type="PROSITE" id="PS51257">
    <property type="entry name" value="PROKAR_LIPOPROTEIN"/>
    <property type="match status" value="1"/>
</dbReference>
<dbReference type="PANTHER" id="PTHR30290:SF10">
    <property type="entry name" value="PERIPLASMIC OLIGOPEPTIDE-BINDING PROTEIN-RELATED"/>
    <property type="match status" value="1"/>
</dbReference>
<protein>
    <recommendedName>
        <fullName evidence="6">Solute-binding protein family 5 domain-containing protein</fullName>
    </recommendedName>
</protein>
<keyword evidence="8" id="KW-1185">Reference proteome</keyword>
<dbReference type="Pfam" id="PF00496">
    <property type="entry name" value="SBP_bac_5"/>
    <property type="match status" value="1"/>
</dbReference>
<dbReference type="SUPFAM" id="SSF53850">
    <property type="entry name" value="Periplasmic binding protein-like II"/>
    <property type="match status" value="1"/>
</dbReference>
<dbReference type="EMBL" id="BAAAZN010000033">
    <property type="protein sequence ID" value="GAA3586600.1"/>
    <property type="molecule type" value="Genomic_DNA"/>
</dbReference>
<dbReference type="RefSeq" id="WP_344869204.1">
    <property type="nucleotide sequence ID" value="NZ_BAAAZN010000033.1"/>
</dbReference>
<evidence type="ECO:0000313" key="8">
    <source>
        <dbReference type="Proteomes" id="UP001500689"/>
    </source>
</evidence>
<dbReference type="PIRSF" id="PIRSF002741">
    <property type="entry name" value="MppA"/>
    <property type="match status" value="1"/>
</dbReference>
<feature type="chain" id="PRO_5046415294" description="Solute-binding protein family 5 domain-containing protein" evidence="5">
    <location>
        <begin position="27"/>
        <end position="603"/>
    </location>
</feature>
<gene>
    <name evidence="7" type="ORF">GCM10022222_84150</name>
</gene>
<proteinExistence type="inferred from homology"/>
<accession>A0ABP6YME9</accession>
<sequence>MVRRPWRSALGGVLAVALVLSGCAGATQQHGGGSGKPVAGGTARFALPPSAAPNWIMPISIPGYGASYNGAVRNTLFVPLYNYDGESGTVALDDRSSAANPPRYSAGGTSVTITLKPLTWATGDPLTSRDVEFWLNLLRAGKDNWGKYSAGLMPDNIKSFHAVDDRTFTLTLDKAYNQDWFTADQLSLIVPMPQKAWDRTSASGPVGDHDRTPDGAKKVFDFLVGEAKQLGTYPTNPLWKVVNGPFTLAGFTASGQVTLKKNPAYTGPDPAELDTVQFLTFTSSAAEYNVLRAGGVDYGYVPTANLGQRDRIEAQGYRIEPWTGWSITYSPYNFNNPELGKVFRQLYVRQAIQHAVDQQAITSVIWRGSAKVGYGPVPQDNDTKYLSARQRSNPYPFDVDKARQLLSAHGWKPGSDGVLACAAAGTGPDQCGEGIEPGTRLSMTMLTESGSDETDGTMQELRSELSKAGIELRINAQPLNTVLANGTACKPQDASCSWQLSYFGTQGSWYFPANPSGEQLFATDAGTNFGSYSDRRADELMNETNLSSADQAMFDHSAYLAEQLPVLWLPNPPYQVSAIDTALRGVRQDPLAGLLPQRWFWTR</sequence>
<dbReference type="Gene3D" id="3.10.105.10">
    <property type="entry name" value="Dipeptide-binding Protein, Domain 3"/>
    <property type="match status" value="1"/>
</dbReference>
<feature type="domain" description="Solute-binding protein family 5" evidence="6">
    <location>
        <begin position="102"/>
        <end position="508"/>
    </location>
</feature>